<dbReference type="InterPro" id="IPR037185">
    <property type="entry name" value="EmrE-like"/>
</dbReference>
<keyword evidence="1" id="KW-1133">Transmembrane helix</keyword>
<name>A0A381P4B0_9ZZZZ</name>
<feature type="transmembrane region" description="Helical" evidence="1">
    <location>
        <begin position="241"/>
        <end position="257"/>
    </location>
</feature>
<reference evidence="3" key="1">
    <citation type="submission" date="2018-05" db="EMBL/GenBank/DDBJ databases">
        <authorList>
            <person name="Lanie J.A."/>
            <person name="Ng W.-L."/>
            <person name="Kazmierczak K.M."/>
            <person name="Andrzejewski T.M."/>
            <person name="Davidsen T.M."/>
            <person name="Wayne K.J."/>
            <person name="Tettelin H."/>
            <person name="Glass J.I."/>
            <person name="Rusch D."/>
            <person name="Podicherti R."/>
            <person name="Tsui H.-C.T."/>
            <person name="Winkler M.E."/>
        </authorList>
    </citation>
    <scope>NUCLEOTIDE SEQUENCE</scope>
</reference>
<keyword evidence="1" id="KW-0472">Membrane</keyword>
<organism evidence="3">
    <name type="scientific">marine metagenome</name>
    <dbReference type="NCBI Taxonomy" id="408172"/>
    <lineage>
        <taxon>unclassified sequences</taxon>
        <taxon>metagenomes</taxon>
        <taxon>ecological metagenomes</taxon>
    </lineage>
</organism>
<feature type="domain" description="EamA" evidence="2">
    <location>
        <begin position="153"/>
        <end position="280"/>
    </location>
</feature>
<dbReference type="InterPro" id="IPR000620">
    <property type="entry name" value="EamA_dom"/>
</dbReference>
<dbReference type="PANTHER" id="PTHR22911">
    <property type="entry name" value="ACYL-MALONYL CONDENSING ENZYME-RELATED"/>
    <property type="match status" value="1"/>
</dbReference>
<feature type="transmembrane region" description="Helical" evidence="1">
    <location>
        <begin position="74"/>
        <end position="93"/>
    </location>
</feature>
<dbReference type="AlphaFoldDB" id="A0A381P4B0"/>
<evidence type="ECO:0000259" key="2">
    <source>
        <dbReference type="Pfam" id="PF00892"/>
    </source>
</evidence>
<dbReference type="PANTHER" id="PTHR22911:SF103">
    <property type="entry name" value="BLR2811 PROTEIN"/>
    <property type="match status" value="1"/>
</dbReference>
<dbReference type="Pfam" id="PF00892">
    <property type="entry name" value="EamA"/>
    <property type="match status" value="2"/>
</dbReference>
<dbReference type="GO" id="GO:0016020">
    <property type="term" value="C:membrane"/>
    <property type="evidence" value="ECO:0007669"/>
    <property type="project" value="InterPro"/>
</dbReference>
<proteinExistence type="predicted"/>
<dbReference type="EMBL" id="UINC01000744">
    <property type="protein sequence ID" value="SUZ60463.1"/>
    <property type="molecule type" value="Genomic_DNA"/>
</dbReference>
<dbReference type="SUPFAM" id="SSF103481">
    <property type="entry name" value="Multidrug resistance efflux transporter EmrE"/>
    <property type="match status" value="2"/>
</dbReference>
<gene>
    <name evidence="3" type="ORF">METZ01_LOCUS13317</name>
</gene>
<feature type="transmembrane region" description="Helical" evidence="1">
    <location>
        <begin position="99"/>
        <end position="118"/>
    </location>
</feature>
<sequence>MLLSSRENIGILFAILSFFLFASTDVAQKYATVYHSIFQIMLFRYLFLLIVALFESKRKKNSQVWKTNNLKIQLLRSLTSIGESAFFVTSFRYLSLADVHSVAALAPIIVVALSIIFLKEYVDNKIWFAVFFGFIGVIIILRPGFDVFSIKSLLPLGAAFFFGLYQVLTKKVSETDSDETSLFFTSLFGIITMLVLASIYWVELIVLSYFLLPLIGIMMALAHYCLIIALARAPANKIQPFHFTLIFWAIVYGFVFYKDIPDIPTIIGATIIVVSGIYIINQQKKIPSN</sequence>
<evidence type="ECO:0000313" key="3">
    <source>
        <dbReference type="EMBL" id="SUZ60463.1"/>
    </source>
</evidence>
<feature type="transmembrane region" description="Helical" evidence="1">
    <location>
        <begin position="148"/>
        <end position="168"/>
    </location>
</feature>
<keyword evidence="1" id="KW-0812">Transmembrane</keyword>
<feature type="transmembrane region" description="Helical" evidence="1">
    <location>
        <begin position="37"/>
        <end position="54"/>
    </location>
</feature>
<feature type="transmembrane region" description="Helical" evidence="1">
    <location>
        <begin position="180"/>
        <end position="201"/>
    </location>
</feature>
<protein>
    <recommendedName>
        <fullName evidence="2">EamA domain-containing protein</fullName>
    </recommendedName>
</protein>
<accession>A0A381P4B0</accession>
<evidence type="ECO:0000256" key="1">
    <source>
        <dbReference type="SAM" id="Phobius"/>
    </source>
</evidence>
<feature type="transmembrane region" description="Helical" evidence="1">
    <location>
        <begin position="125"/>
        <end position="142"/>
    </location>
</feature>
<feature type="transmembrane region" description="Helical" evidence="1">
    <location>
        <begin position="263"/>
        <end position="280"/>
    </location>
</feature>
<feature type="domain" description="EamA" evidence="2">
    <location>
        <begin position="9"/>
        <end position="141"/>
    </location>
</feature>
<feature type="transmembrane region" description="Helical" evidence="1">
    <location>
        <begin position="207"/>
        <end position="229"/>
    </location>
</feature>